<evidence type="ECO:0000313" key="2">
    <source>
        <dbReference type="WBParaSite" id="PS1159_v2.g11724.t1"/>
    </source>
</evidence>
<organism evidence="1 2">
    <name type="scientific">Panagrolaimus sp. PS1159</name>
    <dbReference type="NCBI Taxonomy" id="55785"/>
    <lineage>
        <taxon>Eukaryota</taxon>
        <taxon>Metazoa</taxon>
        <taxon>Ecdysozoa</taxon>
        <taxon>Nematoda</taxon>
        <taxon>Chromadorea</taxon>
        <taxon>Rhabditida</taxon>
        <taxon>Tylenchina</taxon>
        <taxon>Panagrolaimomorpha</taxon>
        <taxon>Panagrolaimoidea</taxon>
        <taxon>Panagrolaimidae</taxon>
        <taxon>Panagrolaimus</taxon>
    </lineage>
</organism>
<sequence>MATYGRVQRPEAVLQRAEEFISVGKDNDALNALHEIIRDRRHKQWSPTHELIMSRHLELCVKLRNASIAKDALYQYKALTQQVAVSSLENVMKHLLRLAESKAETAQKESIEKLEEIDDLDSSDAPEALLLSVVSGAVSQDRMDRTVLSPWLRFLWDSYRNCLDLLRNNSLVENLYHQIARQSFAFCIKYQRRNEFRKLCDLLRLHLSQLQKNIHSHSANNQRINLAESLAIMQETRLIQLDTAIQMELWGEAYKSTEDLHNLMQLCKEKDKRTIKPQSFVNYYDKLSLIFWKGGNFLFHSAALLQKFTIYKDMKKTFSGEEATEQATRLLLAALSIADDFDTSSILTKHLDMEDLHLGNVRILSTLLRLPIAPTRKGILREIAHLSVPDIAQDSVAKIYRLMEVDFAPLEAAKLVNIELEKIKDLGREDYSQYIECIRAVVATKILKGLTNIYDAIPIDRMSSIIPFYTRSELEHFLVHITKQRFLKAQVDHRENCIRFGPIDATVAGDVEAEFNEANVYKSGYESMRIHLTRLFELLANTAYQLDEDQIRARAIEHFNRHRQTYEYRKDADHERIMQRKKIIEHHKESSENLKQAKLQEQQKLAAEKDEKKRKQELERLKREQEEGERQRRKAEAEAVQEKIRLEQLEKIKKNPLYNSIVKEKGEEAVLDPESLVQEQRKRMDVERKEQTIRQLQQERKFDYFVRAFNIEEREIAKQISNERRQAAPALFEECEERRIEQAKVDRAREEATFTHLNAAKVDAITFIRGVIEAHKEDFERKEADFDKRVAALKEKKLQDRKIAREKDRRRKWEQSKKEEKERIEQERNDAREAEREERQAAIQSARNKTNNRGDFNQDRREGLPESRADAESTWRSNNSSQVPRPPRGPPKRDEHDRKDEKVIQRGTDGPDFSRVRNREFIPERRQDGPPESKADTESAWRSNNPSQISRPSVAPKRDEQPRPSGLLKREEHDRKDEKVIQRVSDGPDFSRLRNRDVPQDRRDAPPESKADVEPTWRAGPPPQLPQLATAAPQPYRARGPQNDRKDDKVIQRGTYGSSDFSRNRNRGDAIPERRQDGPPESKADTGAWRSTNATAAPQTTGAAPQPYRARGPQNDRKDEKVIQRGTTGSSDFSRNRDFQGRNEATAPGGPGKPENAWRSDRNPQNVNTQRPAPGQQRPPANNNTQQQRQ</sequence>
<dbReference type="WBParaSite" id="PS1159_v2.g11724.t1">
    <property type="protein sequence ID" value="PS1159_v2.g11724.t1"/>
    <property type="gene ID" value="PS1159_v2.g11724"/>
</dbReference>
<protein>
    <submittedName>
        <fullName evidence="2">PCI domain-containing protein</fullName>
    </submittedName>
</protein>
<evidence type="ECO:0000313" key="1">
    <source>
        <dbReference type="Proteomes" id="UP000887580"/>
    </source>
</evidence>
<name>A0AC35EZY7_9BILA</name>
<reference evidence="2" key="1">
    <citation type="submission" date="2022-11" db="UniProtKB">
        <authorList>
            <consortium name="WormBaseParasite"/>
        </authorList>
    </citation>
    <scope>IDENTIFICATION</scope>
</reference>
<dbReference type="Proteomes" id="UP000887580">
    <property type="component" value="Unplaced"/>
</dbReference>
<proteinExistence type="predicted"/>
<accession>A0AC35EZY7</accession>